<sequence length="398" mass="42817">MMSRRILMLASISAFIAVFAQNLYTPILPQIQQQLQTSHYLVNLSVSLYTVALAVMQIVYGPLADAKGRRTVILPAIVVYTGASFGCAYAGSIEMLLLCRFFQGIGAAAIPVVAAAVIGDLYEGRERARGMATYQLFLTLALSMGPLVGGMVGGWSGYSGIFLLVTVMGIAMLLANLFWLPETKPAAGTASPFRLSSLVFIAVKHRSSATVLIGFTQYLALYVFMVFLPQIAAHRYGLGPEQTGGLFLLLSLLPAVSVRLGVRLQSRMGNERSLLFTNMLNVLSIFLFAFTANLSLPLLIAGLCLFGFTMGLTMPVPATLLTEYFPKDRATAVGVYNLVRYIGMAAGPIIGVPLYLGGNVPLLFGAIAAIYGVSVWLGMLIIRRRTSAPGVRNREHGL</sequence>
<dbReference type="PROSITE" id="PS50850">
    <property type="entry name" value="MFS"/>
    <property type="match status" value="1"/>
</dbReference>
<dbReference type="PANTHER" id="PTHR23502">
    <property type="entry name" value="MAJOR FACILITATOR SUPERFAMILY"/>
    <property type="match status" value="1"/>
</dbReference>
<dbReference type="EMBL" id="JBHTIU010000010">
    <property type="protein sequence ID" value="MFD0868186.1"/>
    <property type="molecule type" value="Genomic_DNA"/>
</dbReference>
<keyword evidence="4 6" id="KW-1133">Transmembrane helix</keyword>
<protein>
    <submittedName>
        <fullName evidence="8">MFS transporter</fullName>
    </submittedName>
</protein>
<organism evidence="8 9">
    <name type="scientific">Paenibacillus residui</name>
    <dbReference type="NCBI Taxonomy" id="629724"/>
    <lineage>
        <taxon>Bacteria</taxon>
        <taxon>Bacillati</taxon>
        <taxon>Bacillota</taxon>
        <taxon>Bacilli</taxon>
        <taxon>Bacillales</taxon>
        <taxon>Paenibacillaceae</taxon>
        <taxon>Paenibacillus</taxon>
    </lineage>
</organism>
<feature type="transmembrane region" description="Helical" evidence="6">
    <location>
        <begin position="104"/>
        <end position="122"/>
    </location>
</feature>
<feature type="transmembrane region" description="Helical" evidence="6">
    <location>
        <begin position="134"/>
        <end position="155"/>
    </location>
</feature>
<dbReference type="PRINTS" id="PR01036">
    <property type="entry name" value="TCRTETB"/>
</dbReference>
<feature type="domain" description="Major facilitator superfamily (MFS) profile" evidence="7">
    <location>
        <begin position="6"/>
        <end position="386"/>
    </location>
</feature>
<reference evidence="9" key="1">
    <citation type="journal article" date="2019" name="Int. J. Syst. Evol. Microbiol.">
        <title>The Global Catalogue of Microorganisms (GCM) 10K type strain sequencing project: providing services to taxonomists for standard genome sequencing and annotation.</title>
        <authorList>
            <consortium name="The Broad Institute Genomics Platform"/>
            <consortium name="The Broad Institute Genome Sequencing Center for Infectious Disease"/>
            <person name="Wu L."/>
            <person name="Ma J."/>
        </authorList>
    </citation>
    <scope>NUCLEOTIDE SEQUENCE [LARGE SCALE GENOMIC DNA]</scope>
    <source>
        <strain evidence="9">CCUG 57263</strain>
    </source>
</reference>
<feature type="transmembrane region" description="Helical" evidence="6">
    <location>
        <begin position="333"/>
        <end position="356"/>
    </location>
</feature>
<comment type="caution">
    <text evidence="8">The sequence shown here is derived from an EMBL/GenBank/DDBJ whole genome shotgun (WGS) entry which is preliminary data.</text>
</comment>
<dbReference type="InterPro" id="IPR036259">
    <property type="entry name" value="MFS_trans_sf"/>
</dbReference>
<gene>
    <name evidence="8" type="ORF">ACFQ03_03425</name>
</gene>
<dbReference type="Gene3D" id="1.20.1720.10">
    <property type="entry name" value="Multidrug resistance protein D"/>
    <property type="match status" value="1"/>
</dbReference>
<keyword evidence="9" id="KW-1185">Reference proteome</keyword>
<evidence type="ECO:0000259" key="7">
    <source>
        <dbReference type="PROSITE" id="PS50850"/>
    </source>
</evidence>
<dbReference type="InterPro" id="IPR011701">
    <property type="entry name" value="MFS"/>
</dbReference>
<dbReference type="SUPFAM" id="SSF103473">
    <property type="entry name" value="MFS general substrate transporter"/>
    <property type="match status" value="1"/>
</dbReference>
<keyword evidence="3 6" id="KW-0812">Transmembrane</keyword>
<evidence type="ECO:0000256" key="3">
    <source>
        <dbReference type="ARBA" id="ARBA00022692"/>
    </source>
</evidence>
<evidence type="ECO:0000313" key="8">
    <source>
        <dbReference type="EMBL" id="MFD0868186.1"/>
    </source>
</evidence>
<evidence type="ECO:0000256" key="6">
    <source>
        <dbReference type="SAM" id="Phobius"/>
    </source>
</evidence>
<feature type="transmembrane region" description="Helical" evidence="6">
    <location>
        <begin position="72"/>
        <end position="92"/>
    </location>
</feature>
<feature type="transmembrane region" description="Helical" evidence="6">
    <location>
        <begin position="40"/>
        <end position="60"/>
    </location>
</feature>
<keyword evidence="5 6" id="KW-0472">Membrane</keyword>
<accession>A0ABW3D4N6</accession>
<feature type="transmembrane region" description="Helical" evidence="6">
    <location>
        <begin position="298"/>
        <end position="321"/>
    </location>
</feature>
<feature type="transmembrane region" description="Helical" evidence="6">
    <location>
        <begin position="211"/>
        <end position="232"/>
    </location>
</feature>
<evidence type="ECO:0000256" key="4">
    <source>
        <dbReference type="ARBA" id="ARBA00022989"/>
    </source>
</evidence>
<dbReference type="Proteomes" id="UP001597120">
    <property type="component" value="Unassembled WGS sequence"/>
</dbReference>
<dbReference type="PANTHER" id="PTHR23502:SF35">
    <property type="entry name" value="MAJOR FACILITATOR SUPERFAMILY (MFS) PROFILE DOMAIN-CONTAINING PROTEIN"/>
    <property type="match status" value="1"/>
</dbReference>
<feature type="transmembrane region" description="Helical" evidence="6">
    <location>
        <begin position="244"/>
        <end position="262"/>
    </location>
</feature>
<comment type="subcellular location">
    <subcellularLocation>
        <location evidence="1">Cell membrane</location>
        <topology evidence="1">Multi-pass membrane protein</topology>
    </subcellularLocation>
</comment>
<proteinExistence type="predicted"/>
<feature type="transmembrane region" description="Helical" evidence="6">
    <location>
        <begin position="274"/>
        <end position="292"/>
    </location>
</feature>
<name>A0ABW3D4N6_9BACL</name>
<evidence type="ECO:0000256" key="5">
    <source>
        <dbReference type="ARBA" id="ARBA00023136"/>
    </source>
</evidence>
<evidence type="ECO:0000256" key="2">
    <source>
        <dbReference type="ARBA" id="ARBA00022448"/>
    </source>
</evidence>
<dbReference type="InterPro" id="IPR020846">
    <property type="entry name" value="MFS_dom"/>
</dbReference>
<keyword evidence="2" id="KW-0813">Transport</keyword>
<dbReference type="RefSeq" id="WP_379286069.1">
    <property type="nucleotide sequence ID" value="NZ_JBHTIU010000010.1"/>
</dbReference>
<evidence type="ECO:0000256" key="1">
    <source>
        <dbReference type="ARBA" id="ARBA00004651"/>
    </source>
</evidence>
<dbReference type="Pfam" id="PF07690">
    <property type="entry name" value="MFS_1"/>
    <property type="match status" value="2"/>
</dbReference>
<evidence type="ECO:0000313" key="9">
    <source>
        <dbReference type="Proteomes" id="UP001597120"/>
    </source>
</evidence>
<feature type="transmembrane region" description="Helical" evidence="6">
    <location>
        <begin position="362"/>
        <end position="382"/>
    </location>
</feature>
<feature type="transmembrane region" description="Helical" evidence="6">
    <location>
        <begin position="161"/>
        <end position="180"/>
    </location>
</feature>